<dbReference type="RefSeq" id="WP_143020331.1">
    <property type="nucleotide sequence ID" value="NZ_FNCN01000018.1"/>
</dbReference>
<gene>
    <name evidence="1" type="ORF">SAMN05421505_11869</name>
</gene>
<dbReference type="Proteomes" id="UP000198923">
    <property type="component" value="Unassembled WGS sequence"/>
</dbReference>
<evidence type="ECO:0000313" key="1">
    <source>
        <dbReference type="EMBL" id="SDH57612.1"/>
    </source>
</evidence>
<dbReference type="STRING" id="504805.SAMN05421505_11869"/>
<evidence type="ECO:0000313" key="2">
    <source>
        <dbReference type="Proteomes" id="UP000198923"/>
    </source>
</evidence>
<accession>A0A1G8DIY7</accession>
<sequence>MAVSRRMVEDPAAGPANTTVKNTARFVLAGGAALVVAAVWSHPAHAWTWARGVTVYSGAGLCVRGDAGVDHFRPGSFSGNLAYANAYALSGGCGGGVTKPDGSAAVRLEVYRWNGSAWAVCRSTGWTYGPTGVSGGEPYGPSQVFDYGGAACGAGFYGTMAYPYVWDGSAWRGGGVWSGYEYVP</sequence>
<dbReference type="OrthoDB" id="5187457at2"/>
<organism evidence="1 2">
    <name type="scientific">Sinosporangium album</name>
    <dbReference type="NCBI Taxonomy" id="504805"/>
    <lineage>
        <taxon>Bacteria</taxon>
        <taxon>Bacillati</taxon>
        <taxon>Actinomycetota</taxon>
        <taxon>Actinomycetes</taxon>
        <taxon>Streptosporangiales</taxon>
        <taxon>Streptosporangiaceae</taxon>
        <taxon>Sinosporangium</taxon>
    </lineage>
</organism>
<protein>
    <submittedName>
        <fullName evidence="1">Uncharacterized protein</fullName>
    </submittedName>
</protein>
<dbReference type="AlphaFoldDB" id="A0A1G8DIY7"/>
<name>A0A1G8DIY7_9ACTN</name>
<keyword evidence="2" id="KW-1185">Reference proteome</keyword>
<dbReference type="EMBL" id="FNCN01000018">
    <property type="protein sequence ID" value="SDH57612.1"/>
    <property type="molecule type" value="Genomic_DNA"/>
</dbReference>
<proteinExistence type="predicted"/>
<reference evidence="1 2" key="1">
    <citation type="submission" date="2016-10" db="EMBL/GenBank/DDBJ databases">
        <authorList>
            <person name="de Groot N.N."/>
        </authorList>
    </citation>
    <scope>NUCLEOTIDE SEQUENCE [LARGE SCALE GENOMIC DNA]</scope>
    <source>
        <strain evidence="1 2">CPCC 201354</strain>
    </source>
</reference>